<dbReference type="Gene3D" id="3.40.30.10">
    <property type="entry name" value="Glutaredoxin"/>
    <property type="match status" value="1"/>
</dbReference>
<dbReference type="InterPro" id="IPR004045">
    <property type="entry name" value="Glutathione_S-Trfase_N"/>
</dbReference>
<dbReference type="SUPFAM" id="SSF47616">
    <property type="entry name" value="GST C-terminal domain-like"/>
    <property type="match status" value="1"/>
</dbReference>
<evidence type="ECO:0000313" key="3">
    <source>
        <dbReference type="EMBL" id="KAE9402947.1"/>
    </source>
</evidence>
<gene>
    <name evidence="3" type="ORF">BT96DRAFT_1083826</name>
</gene>
<dbReference type="AlphaFoldDB" id="A0A6A4I172"/>
<dbReference type="EMBL" id="ML769430">
    <property type="protein sequence ID" value="KAE9402947.1"/>
    <property type="molecule type" value="Genomic_DNA"/>
</dbReference>
<dbReference type="Pfam" id="PF13417">
    <property type="entry name" value="GST_N_3"/>
    <property type="match status" value="1"/>
</dbReference>
<dbReference type="InterPro" id="IPR054416">
    <property type="entry name" value="GST_UstS-like_C"/>
</dbReference>
<dbReference type="InterPro" id="IPR036282">
    <property type="entry name" value="Glutathione-S-Trfase_C_sf"/>
</dbReference>
<name>A0A6A4I172_9AGAR</name>
<protein>
    <submittedName>
        <fullName evidence="3">Uncharacterized protein</fullName>
    </submittedName>
</protein>
<proteinExistence type="predicted"/>
<evidence type="ECO:0000259" key="2">
    <source>
        <dbReference type="Pfam" id="PF22041"/>
    </source>
</evidence>
<dbReference type="InterPro" id="IPR036249">
    <property type="entry name" value="Thioredoxin-like_sf"/>
</dbReference>
<keyword evidence="4" id="KW-1185">Reference proteome</keyword>
<feature type="domain" description="Glutathione S-transferase UstS-like C-terminal" evidence="2">
    <location>
        <begin position="128"/>
        <end position="198"/>
    </location>
</feature>
<organism evidence="3 4">
    <name type="scientific">Gymnopus androsaceus JB14</name>
    <dbReference type="NCBI Taxonomy" id="1447944"/>
    <lineage>
        <taxon>Eukaryota</taxon>
        <taxon>Fungi</taxon>
        <taxon>Dikarya</taxon>
        <taxon>Basidiomycota</taxon>
        <taxon>Agaricomycotina</taxon>
        <taxon>Agaricomycetes</taxon>
        <taxon>Agaricomycetidae</taxon>
        <taxon>Agaricales</taxon>
        <taxon>Marasmiineae</taxon>
        <taxon>Omphalotaceae</taxon>
        <taxon>Gymnopus</taxon>
    </lineage>
</organism>
<dbReference type="CDD" id="cd00299">
    <property type="entry name" value="GST_C_family"/>
    <property type="match status" value="1"/>
</dbReference>
<reference evidence="3" key="1">
    <citation type="journal article" date="2019" name="Environ. Microbiol.">
        <title>Fungal ecological strategies reflected in gene transcription - a case study of two litter decomposers.</title>
        <authorList>
            <person name="Barbi F."/>
            <person name="Kohler A."/>
            <person name="Barry K."/>
            <person name="Baskaran P."/>
            <person name="Daum C."/>
            <person name="Fauchery L."/>
            <person name="Ihrmark K."/>
            <person name="Kuo A."/>
            <person name="LaButti K."/>
            <person name="Lipzen A."/>
            <person name="Morin E."/>
            <person name="Grigoriev I.V."/>
            <person name="Henrissat B."/>
            <person name="Lindahl B."/>
            <person name="Martin F."/>
        </authorList>
    </citation>
    <scope>NUCLEOTIDE SEQUENCE</scope>
    <source>
        <strain evidence="3">JB14</strain>
    </source>
</reference>
<feature type="domain" description="GST N-terminal" evidence="1">
    <location>
        <begin position="79"/>
        <end position="112"/>
    </location>
</feature>
<sequence>MITFYDFAGRIKGIPWNPNVWKIRHVQLTCSELDSELISFLNVGIAYKTVWLEYPDIEETMKKIGALPTTTKKRDPSCPLYTIPAIYDDSTGTAIADSVLIAEYLDKTYPSTPRLIPQGTHALQGAFRTAEYYERTRCADMGVPTLEVLRVPAEARDAEWDKVKDAFGYVHGLMKENDDWIMGDTISFADFIVASMIVNA</sequence>
<dbReference type="Pfam" id="PF22041">
    <property type="entry name" value="GST_C_7"/>
    <property type="match status" value="1"/>
</dbReference>
<evidence type="ECO:0000313" key="4">
    <source>
        <dbReference type="Proteomes" id="UP000799118"/>
    </source>
</evidence>
<evidence type="ECO:0000259" key="1">
    <source>
        <dbReference type="Pfam" id="PF13417"/>
    </source>
</evidence>
<accession>A0A6A4I172</accession>
<dbReference type="SUPFAM" id="SSF52833">
    <property type="entry name" value="Thioredoxin-like"/>
    <property type="match status" value="1"/>
</dbReference>
<dbReference type="Proteomes" id="UP000799118">
    <property type="component" value="Unassembled WGS sequence"/>
</dbReference>
<dbReference type="OrthoDB" id="4951845at2759"/>